<proteinExistence type="predicted"/>
<dbReference type="EMBL" id="JAPXFL010000010">
    <property type="protein sequence ID" value="KAK9500177.1"/>
    <property type="molecule type" value="Genomic_DNA"/>
</dbReference>
<name>A0AAW1CP54_9HEMI</name>
<organism evidence="2 3">
    <name type="scientific">Rhynocoris fuscipes</name>
    <dbReference type="NCBI Taxonomy" id="488301"/>
    <lineage>
        <taxon>Eukaryota</taxon>
        <taxon>Metazoa</taxon>
        <taxon>Ecdysozoa</taxon>
        <taxon>Arthropoda</taxon>
        <taxon>Hexapoda</taxon>
        <taxon>Insecta</taxon>
        <taxon>Pterygota</taxon>
        <taxon>Neoptera</taxon>
        <taxon>Paraneoptera</taxon>
        <taxon>Hemiptera</taxon>
        <taxon>Heteroptera</taxon>
        <taxon>Panheteroptera</taxon>
        <taxon>Cimicomorpha</taxon>
        <taxon>Reduviidae</taxon>
        <taxon>Harpactorinae</taxon>
        <taxon>Harpactorini</taxon>
        <taxon>Rhynocoris</taxon>
    </lineage>
</organism>
<evidence type="ECO:0000313" key="3">
    <source>
        <dbReference type="Proteomes" id="UP001461498"/>
    </source>
</evidence>
<sequence>MLLDGGCLGTRRSGRKKSLSVCNPTWSLSRPAIIYVQPRERYSKLKSHNSVTISPDFSAFGGSTRKQCSSSERLSTTPSSPGSPPLPPRVPKYVNYEEVLKQIEEDRPLEIQSKTSQEFLSEQSVDTESTKSNDFIDIPLVIEDSSSPDQVKYGDESKILSQFFDRLLENIYPPHSCRCGNCKHCETLIRRRSDSKLYEINKYVKEPLVRHHSYCLGLEEFNHCNRECEVMEVEGIRRSNPFQKEKVEASYLLVPYKPEELTNKELRELKSIFYALSRDIDEVANELRTQLKLKEMHLCEQDDFSDELTDILKLIAEKHSKYIIFFLLLLLPCYKWKLCM</sequence>
<dbReference type="AlphaFoldDB" id="A0AAW1CP54"/>
<protein>
    <submittedName>
        <fullName evidence="2">Uncharacterized protein</fullName>
    </submittedName>
</protein>
<comment type="caution">
    <text evidence="2">The sequence shown here is derived from an EMBL/GenBank/DDBJ whole genome shotgun (WGS) entry which is preliminary data.</text>
</comment>
<keyword evidence="3" id="KW-1185">Reference proteome</keyword>
<feature type="compositionally biased region" description="Pro residues" evidence="1">
    <location>
        <begin position="81"/>
        <end position="90"/>
    </location>
</feature>
<feature type="compositionally biased region" description="Low complexity" evidence="1">
    <location>
        <begin position="69"/>
        <end position="80"/>
    </location>
</feature>
<accession>A0AAW1CP54</accession>
<evidence type="ECO:0000313" key="2">
    <source>
        <dbReference type="EMBL" id="KAK9500177.1"/>
    </source>
</evidence>
<evidence type="ECO:0000256" key="1">
    <source>
        <dbReference type="SAM" id="MobiDB-lite"/>
    </source>
</evidence>
<reference evidence="2 3" key="1">
    <citation type="submission" date="2022-12" db="EMBL/GenBank/DDBJ databases">
        <title>Chromosome-level genome assembly of true bugs.</title>
        <authorList>
            <person name="Ma L."/>
            <person name="Li H."/>
        </authorList>
    </citation>
    <scope>NUCLEOTIDE SEQUENCE [LARGE SCALE GENOMIC DNA]</scope>
    <source>
        <strain evidence="2">Lab_2022b</strain>
    </source>
</reference>
<gene>
    <name evidence="2" type="ORF">O3M35_001487</name>
</gene>
<feature type="region of interest" description="Disordered" evidence="1">
    <location>
        <begin position="56"/>
        <end position="91"/>
    </location>
</feature>
<dbReference type="Proteomes" id="UP001461498">
    <property type="component" value="Unassembled WGS sequence"/>
</dbReference>